<gene>
    <name evidence="1" type="ORF">SKAU_G00086830</name>
</gene>
<evidence type="ECO:0000313" key="1">
    <source>
        <dbReference type="EMBL" id="KAJ8368655.1"/>
    </source>
</evidence>
<keyword evidence="2" id="KW-1185">Reference proteome</keyword>
<comment type="caution">
    <text evidence="1">The sequence shown here is derived from an EMBL/GenBank/DDBJ whole genome shotgun (WGS) entry which is preliminary data.</text>
</comment>
<protein>
    <submittedName>
        <fullName evidence="1">Uncharacterized protein</fullName>
    </submittedName>
</protein>
<dbReference type="AlphaFoldDB" id="A0A9Q1J3V0"/>
<accession>A0A9Q1J3V0</accession>
<proteinExistence type="predicted"/>
<sequence length="186" mass="20485">MSENTSEYKPGAVTLPPVRPYVPIATPLRDYQSHPAVAPADFRVGAEWRKRGEEHPRLLLIVALADQTRGYSSLWSKEIQCPGTGMGRLWCANIGGDERSGFILSSSSPTANQRQFVNVALMSPLRRALSLPLQSSSRGFIVNAVRSAERPSCDVTGARTDTRAHTNARTISKNSRYRGAVQLYTR</sequence>
<organism evidence="1 2">
    <name type="scientific">Synaphobranchus kaupii</name>
    <name type="common">Kaup's arrowtooth eel</name>
    <dbReference type="NCBI Taxonomy" id="118154"/>
    <lineage>
        <taxon>Eukaryota</taxon>
        <taxon>Metazoa</taxon>
        <taxon>Chordata</taxon>
        <taxon>Craniata</taxon>
        <taxon>Vertebrata</taxon>
        <taxon>Euteleostomi</taxon>
        <taxon>Actinopterygii</taxon>
        <taxon>Neopterygii</taxon>
        <taxon>Teleostei</taxon>
        <taxon>Anguilliformes</taxon>
        <taxon>Synaphobranchidae</taxon>
        <taxon>Synaphobranchus</taxon>
    </lineage>
</organism>
<evidence type="ECO:0000313" key="2">
    <source>
        <dbReference type="Proteomes" id="UP001152622"/>
    </source>
</evidence>
<dbReference type="Proteomes" id="UP001152622">
    <property type="component" value="Chromosome 3"/>
</dbReference>
<dbReference type="EMBL" id="JAINUF010000003">
    <property type="protein sequence ID" value="KAJ8368655.1"/>
    <property type="molecule type" value="Genomic_DNA"/>
</dbReference>
<name>A0A9Q1J3V0_SYNKA</name>
<reference evidence="1" key="1">
    <citation type="journal article" date="2023" name="Science">
        <title>Genome structures resolve the early diversification of teleost fishes.</title>
        <authorList>
            <person name="Parey E."/>
            <person name="Louis A."/>
            <person name="Montfort J."/>
            <person name="Bouchez O."/>
            <person name="Roques C."/>
            <person name="Iampietro C."/>
            <person name="Lluch J."/>
            <person name="Castinel A."/>
            <person name="Donnadieu C."/>
            <person name="Desvignes T."/>
            <person name="Floi Bucao C."/>
            <person name="Jouanno E."/>
            <person name="Wen M."/>
            <person name="Mejri S."/>
            <person name="Dirks R."/>
            <person name="Jansen H."/>
            <person name="Henkel C."/>
            <person name="Chen W.J."/>
            <person name="Zahm M."/>
            <person name="Cabau C."/>
            <person name="Klopp C."/>
            <person name="Thompson A.W."/>
            <person name="Robinson-Rechavi M."/>
            <person name="Braasch I."/>
            <person name="Lecointre G."/>
            <person name="Bobe J."/>
            <person name="Postlethwait J.H."/>
            <person name="Berthelot C."/>
            <person name="Roest Crollius H."/>
            <person name="Guiguen Y."/>
        </authorList>
    </citation>
    <scope>NUCLEOTIDE SEQUENCE</scope>
    <source>
        <strain evidence="1">WJC10195</strain>
    </source>
</reference>